<evidence type="ECO:0000313" key="2">
    <source>
        <dbReference type="Proteomes" id="UP000823749"/>
    </source>
</evidence>
<accession>A0AAV6LIY3</accession>
<dbReference type="EMBL" id="JACTNZ010000001">
    <property type="protein sequence ID" value="KAG5564243.1"/>
    <property type="molecule type" value="Genomic_DNA"/>
</dbReference>
<dbReference type="Proteomes" id="UP000823749">
    <property type="component" value="Chromosome 1"/>
</dbReference>
<proteinExistence type="predicted"/>
<organism evidence="1 2">
    <name type="scientific">Rhododendron griersonianum</name>
    <dbReference type="NCBI Taxonomy" id="479676"/>
    <lineage>
        <taxon>Eukaryota</taxon>
        <taxon>Viridiplantae</taxon>
        <taxon>Streptophyta</taxon>
        <taxon>Embryophyta</taxon>
        <taxon>Tracheophyta</taxon>
        <taxon>Spermatophyta</taxon>
        <taxon>Magnoliopsida</taxon>
        <taxon>eudicotyledons</taxon>
        <taxon>Gunneridae</taxon>
        <taxon>Pentapetalae</taxon>
        <taxon>asterids</taxon>
        <taxon>Ericales</taxon>
        <taxon>Ericaceae</taxon>
        <taxon>Ericoideae</taxon>
        <taxon>Rhodoreae</taxon>
        <taxon>Rhododendron</taxon>
    </lineage>
</organism>
<name>A0AAV6LIY3_9ERIC</name>
<reference evidence="1" key="1">
    <citation type="submission" date="2020-08" db="EMBL/GenBank/DDBJ databases">
        <title>Plant Genome Project.</title>
        <authorList>
            <person name="Zhang R.-G."/>
        </authorList>
    </citation>
    <scope>NUCLEOTIDE SEQUENCE</scope>
    <source>
        <strain evidence="1">WSP0</strain>
        <tissue evidence="1">Leaf</tissue>
    </source>
</reference>
<sequence>MEKSEIQRARVEERYRKGWGVERNIPGAGEDRWLGLSTVYSIQRRRGKAQRHS</sequence>
<protein>
    <submittedName>
        <fullName evidence="1">Uncharacterized protein</fullName>
    </submittedName>
</protein>
<dbReference type="AlphaFoldDB" id="A0AAV6LIY3"/>
<evidence type="ECO:0000313" key="1">
    <source>
        <dbReference type="EMBL" id="KAG5564243.1"/>
    </source>
</evidence>
<comment type="caution">
    <text evidence="1">The sequence shown here is derived from an EMBL/GenBank/DDBJ whole genome shotgun (WGS) entry which is preliminary data.</text>
</comment>
<gene>
    <name evidence="1" type="ORF">RHGRI_000444</name>
</gene>
<keyword evidence="2" id="KW-1185">Reference proteome</keyword>